<evidence type="ECO:0000313" key="1">
    <source>
        <dbReference type="EMBL" id="TFK73893.1"/>
    </source>
</evidence>
<gene>
    <name evidence="1" type="ORF">BDN72DRAFT_834216</name>
</gene>
<proteinExistence type="predicted"/>
<organism evidence="1 2">
    <name type="scientific">Pluteus cervinus</name>
    <dbReference type="NCBI Taxonomy" id="181527"/>
    <lineage>
        <taxon>Eukaryota</taxon>
        <taxon>Fungi</taxon>
        <taxon>Dikarya</taxon>
        <taxon>Basidiomycota</taxon>
        <taxon>Agaricomycotina</taxon>
        <taxon>Agaricomycetes</taxon>
        <taxon>Agaricomycetidae</taxon>
        <taxon>Agaricales</taxon>
        <taxon>Pluteineae</taxon>
        <taxon>Pluteaceae</taxon>
        <taxon>Pluteus</taxon>
    </lineage>
</organism>
<name>A0ACD3B740_9AGAR</name>
<keyword evidence="2" id="KW-1185">Reference proteome</keyword>
<protein>
    <submittedName>
        <fullName evidence="1">EXS-domain-containing protein</fullName>
    </submittedName>
</protein>
<sequence length="470" mass="53279">MENVGLHDPEELAFTVVFPLPYRVLVLTGLGILGWATNLHGLSLYGIDATTALGLRHNPQNIYASLPAQRSIGFRQFSDLSMTYDTLYRLFSAYFLCCLTSWLCFRYATGGQIALLDAYSYIPGMTALAFIAALVCPYNILFKSDRDKFLHALKRCCFSPMDSPVYFADVVLADVFTSFAKVLGDAWIALCMVLPGNSLLFTPNQSDWHRWILPTVMSVPYIVRFKQCLSEYSSPSNNSKRPLYNALKYATAFPVLYLSTMQPLVVAQLMREKGEKVVQQPWHGEHQLFRLWLLATFINSVYSFWWDVTNDWGMGLLRVEPTEEVRNQPPRQLVLPQLHTSGSLLSSASSSTSSLQLSGDADADLGKPKIPIRGLRPTLYYPTWTYPLLIGVNFALRLIWLVKLSSHVHLQSDGTIATFTFEVAEVVRRWLWVFFRVEWEAIRKARERGSWSRVEEVGDAEFEMASSPSS</sequence>
<evidence type="ECO:0000313" key="2">
    <source>
        <dbReference type="Proteomes" id="UP000308600"/>
    </source>
</evidence>
<dbReference type="Proteomes" id="UP000308600">
    <property type="component" value="Unassembled WGS sequence"/>
</dbReference>
<dbReference type="EMBL" id="ML208272">
    <property type="protein sequence ID" value="TFK73893.1"/>
    <property type="molecule type" value="Genomic_DNA"/>
</dbReference>
<accession>A0ACD3B740</accession>
<reference evidence="1 2" key="1">
    <citation type="journal article" date="2019" name="Nat. Ecol. Evol.">
        <title>Megaphylogeny resolves global patterns of mushroom evolution.</title>
        <authorList>
            <person name="Varga T."/>
            <person name="Krizsan K."/>
            <person name="Foldi C."/>
            <person name="Dima B."/>
            <person name="Sanchez-Garcia M."/>
            <person name="Sanchez-Ramirez S."/>
            <person name="Szollosi G.J."/>
            <person name="Szarkandi J.G."/>
            <person name="Papp V."/>
            <person name="Albert L."/>
            <person name="Andreopoulos W."/>
            <person name="Angelini C."/>
            <person name="Antonin V."/>
            <person name="Barry K.W."/>
            <person name="Bougher N.L."/>
            <person name="Buchanan P."/>
            <person name="Buyck B."/>
            <person name="Bense V."/>
            <person name="Catcheside P."/>
            <person name="Chovatia M."/>
            <person name="Cooper J."/>
            <person name="Damon W."/>
            <person name="Desjardin D."/>
            <person name="Finy P."/>
            <person name="Geml J."/>
            <person name="Haridas S."/>
            <person name="Hughes K."/>
            <person name="Justo A."/>
            <person name="Karasinski D."/>
            <person name="Kautmanova I."/>
            <person name="Kiss B."/>
            <person name="Kocsube S."/>
            <person name="Kotiranta H."/>
            <person name="LaButti K.M."/>
            <person name="Lechner B.E."/>
            <person name="Liimatainen K."/>
            <person name="Lipzen A."/>
            <person name="Lukacs Z."/>
            <person name="Mihaltcheva S."/>
            <person name="Morgado L.N."/>
            <person name="Niskanen T."/>
            <person name="Noordeloos M.E."/>
            <person name="Ohm R.A."/>
            <person name="Ortiz-Santana B."/>
            <person name="Ovrebo C."/>
            <person name="Racz N."/>
            <person name="Riley R."/>
            <person name="Savchenko A."/>
            <person name="Shiryaev A."/>
            <person name="Soop K."/>
            <person name="Spirin V."/>
            <person name="Szebenyi C."/>
            <person name="Tomsovsky M."/>
            <person name="Tulloss R.E."/>
            <person name="Uehling J."/>
            <person name="Grigoriev I.V."/>
            <person name="Vagvolgyi C."/>
            <person name="Papp T."/>
            <person name="Martin F.M."/>
            <person name="Miettinen O."/>
            <person name="Hibbett D.S."/>
            <person name="Nagy L.G."/>
        </authorList>
    </citation>
    <scope>NUCLEOTIDE SEQUENCE [LARGE SCALE GENOMIC DNA]</scope>
    <source>
        <strain evidence="1 2">NL-1719</strain>
    </source>
</reference>